<dbReference type="GO" id="GO:0000287">
    <property type="term" value="F:magnesium ion binding"/>
    <property type="evidence" value="ECO:0007669"/>
    <property type="project" value="UniProtKB-UniRule"/>
</dbReference>
<evidence type="ECO:0000256" key="11">
    <source>
        <dbReference type="ARBA" id="ARBA00022840"/>
    </source>
</evidence>
<dbReference type="Pfam" id="PF03744">
    <property type="entry name" value="BioW"/>
    <property type="match status" value="1"/>
</dbReference>
<dbReference type="Gene3D" id="3.90.1150.10">
    <property type="entry name" value="Aspartate Aminotransferase, domain 1"/>
    <property type="match status" value="1"/>
</dbReference>
<evidence type="ECO:0000313" key="21">
    <source>
        <dbReference type="Proteomes" id="UP000433181"/>
    </source>
</evidence>
<dbReference type="GO" id="GO:0030170">
    <property type="term" value="F:pyridoxal phosphate binding"/>
    <property type="evidence" value="ECO:0007669"/>
    <property type="project" value="InterPro"/>
</dbReference>
<evidence type="ECO:0000256" key="13">
    <source>
        <dbReference type="ARBA" id="ARBA00022898"/>
    </source>
</evidence>
<dbReference type="GO" id="GO:0009102">
    <property type="term" value="P:biotin biosynthetic process"/>
    <property type="evidence" value="ECO:0007669"/>
    <property type="project" value="UniProtKB-UniRule"/>
</dbReference>
<keyword evidence="13 17" id="KW-0663">Pyridoxal phosphate</keyword>
<dbReference type="EMBL" id="VUNR01000008">
    <property type="protein sequence ID" value="MSU08504.1"/>
    <property type="molecule type" value="Genomic_DNA"/>
</dbReference>
<dbReference type="SUPFAM" id="SSF53383">
    <property type="entry name" value="PLP-dependent transferases"/>
    <property type="match status" value="1"/>
</dbReference>
<comment type="similarity">
    <text evidence="16">Belongs to the BioW family.</text>
</comment>
<keyword evidence="12 16" id="KW-0460">Magnesium</keyword>
<evidence type="ECO:0000256" key="16">
    <source>
        <dbReference type="HAMAP-Rule" id="MF_00668"/>
    </source>
</evidence>
<comment type="catalytic activity">
    <reaction evidence="15 16">
        <text>heptanedioate + ATP + CoA = 6-carboxyhexanoyl-CoA + AMP + diphosphate</text>
        <dbReference type="Rhea" id="RHEA:14781"/>
        <dbReference type="ChEBI" id="CHEBI:30616"/>
        <dbReference type="ChEBI" id="CHEBI:33019"/>
        <dbReference type="ChEBI" id="CHEBI:36165"/>
        <dbReference type="ChEBI" id="CHEBI:57287"/>
        <dbReference type="ChEBI" id="CHEBI:57360"/>
        <dbReference type="ChEBI" id="CHEBI:456215"/>
        <dbReference type="EC" id="6.2.1.14"/>
    </reaction>
</comment>
<keyword evidence="21" id="KW-1185">Reference proteome</keyword>
<dbReference type="AlphaFoldDB" id="A0A6I2UG42"/>
<dbReference type="InterPro" id="IPR004723">
    <property type="entry name" value="AONS_Archaea/Proteobacteria"/>
</dbReference>
<comment type="pathway">
    <text evidence="4 16">Metabolic intermediate metabolism; pimeloyl-CoA biosynthesis; pimeloyl-CoA from pimelate: step 1/1.</text>
</comment>
<comment type="catalytic activity">
    <reaction evidence="14">
        <text>6-carboxyhexanoyl-[ACP] + L-alanine + H(+) = (8S)-8-amino-7-oxononanoate + holo-[ACP] + CO2</text>
        <dbReference type="Rhea" id="RHEA:42288"/>
        <dbReference type="Rhea" id="RHEA-COMP:9685"/>
        <dbReference type="Rhea" id="RHEA-COMP:9955"/>
        <dbReference type="ChEBI" id="CHEBI:15378"/>
        <dbReference type="ChEBI" id="CHEBI:16526"/>
        <dbReference type="ChEBI" id="CHEBI:57972"/>
        <dbReference type="ChEBI" id="CHEBI:64479"/>
        <dbReference type="ChEBI" id="CHEBI:78846"/>
        <dbReference type="ChEBI" id="CHEBI:149468"/>
        <dbReference type="EC" id="2.3.1.47"/>
    </reaction>
</comment>
<dbReference type="InterPro" id="IPR015422">
    <property type="entry name" value="PyrdxlP-dep_Trfase_small"/>
</dbReference>
<evidence type="ECO:0000259" key="19">
    <source>
        <dbReference type="Pfam" id="PF00155"/>
    </source>
</evidence>
<protein>
    <recommendedName>
        <fullName evidence="16">6-carboxyhexanoate--CoA ligase</fullName>
        <ecNumber evidence="16">6.2.1.14</ecNumber>
    </recommendedName>
    <alternativeName>
        <fullName evidence="16">Pimeloyl-CoA synthase</fullName>
    </alternativeName>
</protein>
<dbReference type="GO" id="GO:0005524">
    <property type="term" value="F:ATP binding"/>
    <property type="evidence" value="ECO:0007669"/>
    <property type="project" value="UniProtKB-KW"/>
</dbReference>
<evidence type="ECO:0000256" key="3">
    <source>
        <dbReference type="ARBA" id="ARBA00004746"/>
    </source>
</evidence>
<keyword evidence="10 16" id="KW-0093">Biotin biosynthesis</keyword>
<comment type="pathway">
    <text evidence="3">Cofactor biosynthesis; biotin biosynthesis.</text>
</comment>
<comment type="cofactor">
    <cofactor evidence="1 17">
        <name>pyridoxal 5'-phosphate</name>
        <dbReference type="ChEBI" id="CHEBI:597326"/>
    </cofactor>
</comment>
<comment type="similarity">
    <text evidence="5">Belongs to the class-II pyridoxal-phosphate-dependent aminotransferase family. BioF subfamily.</text>
</comment>
<gene>
    <name evidence="20" type="primary">bioF</name>
    <name evidence="16" type="synonym">bioW</name>
    <name evidence="20" type="ORF">FYJ84_05840</name>
</gene>
<comment type="function">
    <text evidence="16">Catalyzes the transformation of pimelate into pimeloyl-CoA with concomitant hydrolysis of ATP to AMP.</text>
</comment>
<dbReference type="Proteomes" id="UP000433181">
    <property type="component" value="Unassembled WGS sequence"/>
</dbReference>
<dbReference type="HAMAP" id="MF_00668">
    <property type="entry name" value="BioW"/>
    <property type="match status" value="1"/>
</dbReference>
<dbReference type="NCBIfam" id="TIGR01204">
    <property type="entry name" value="bioW"/>
    <property type="match status" value="1"/>
</dbReference>
<evidence type="ECO:0000256" key="15">
    <source>
        <dbReference type="ARBA" id="ARBA00049553"/>
    </source>
</evidence>
<dbReference type="InterPro" id="IPR005499">
    <property type="entry name" value="BioW"/>
</dbReference>
<dbReference type="InterPro" id="IPR001917">
    <property type="entry name" value="Aminotrans_II_pyridoxalP_BS"/>
</dbReference>
<comment type="caution">
    <text evidence="20">The sequence shown here is derived from an EMBL/GenBank/DDBJ whole genome shotgun (WGS) entry which is preliminary data.</text>
</comment>
<evidence type="ECO:0000256" key="9">
    <source>
        <dbReference type="ARBA" id="ARBA00022741"/>
    </source>
</evidence>
<dbReference type="RefSeq" id="WP_154406665.1">
    <property type="nucleotide sequence ID" value="NZ_VUNR01000008.1"/>
</dbReference>
<evidence type="ECO:0000256" key="17">
    <source>
        <dbReference type="PIRSR" id="PIRSR604723-51"/>
    </source>
</evidence>
<keyword evidence="20" id="KW-0012">Acyltransferase</keyword>
<evidence type="ECO:0000256" key="1">
    <source>
        <dbReference type="ARBA" id="ARBA00001933"/>
    </source>
</evidence>
<evidence type="ECO:0000256" key="6">
    <source>
        <dbReference type="ARBA" id="ARBA00011738"/>
    </source>
</evidence>
<evidence type="ECO:0000256" key="14">
    <source>
        <dbReference type="ARBA" id="ARBA00047715"/>
    </source>
</evidence>
<proteinExistence type="inferred from homology"/>
<accession>A0A6I2UG42</accession>
<evidence type="ECO:0000256" key="4">
    <source>
        <dbReference type="ARBA" id="ARBA00005075"/>
    </source>
</evidence>
<dbReference type="InterPro" id="IPR050087">
    <property type="entry name" value="AON_synthase_class-II"/>
</dbReference>
<dbReference type="CDD" id="cd06454">
    <property type="entry name" value="KBL_like"/>
    <property type="match status" value="1"/>
</dbReference>
<organism evidence="20 21">
    <name type="scientific">Anaerovibrio slackiae</name>
    <dbReference type="NCBI Taxonomy" id="2652309"/>
    <lineage>
        <taxon>Bacteria</taxon>
        <taxon>Bacillati</taxon>
        <taxon>Bacillota</taxon>
        <taxon>Negativicutes</taxon>
        <taxon>Selenomonadales</taxon>
        <taxon>Selenomonadaceae</taxon>
        <taxon>Anaerovibrio</taxon>
    </lineage>
</organism>
<reference evidence="20 21" key="1">
    <citation type="submission" date="2019-08" db="EMBL/GenBank/DDBJ databases">
        <title>In-depth cultivation of the pig gut microbiome towards novel bacterial diversity and tailored functional studies.</title>
        <authorList>
            <person name="Wylensek D."/>
            <person name="Hitch T.C.A."/>
            <person name="Clavel T."/>
        </authorList>
    </citation>
    <scope>NUCLEOTIDE SEQUENCE [LARGE SCALE GENOMIC DNA]</scope>
    <source>
        <strain evidence="20 21">WCA-693-APC-5D-A</strain>
    </source>
</reference>
<evidence type="ECO:0000313" key="20">
    <source>
        <dbReference type="EMBL" id="MSU08504.1"/>
    </source>
</evidence>
<feature type="modified residue" description="N6-(pyridoxal phosphate)lysine" evidence="17">
    <location>
        <position position="514"/>
    </location>
</feature>
<keyword evidence="8 20" id="KW-0808">Transferase</keyword>
<dbReference type="GO" id="GO:0008710">
    <property type="term" value="F:8-amino-7-oxononanoate synthase activity"/>
    <property type="evidence" value="ECO:0007669"/>
    <property type="project" value="UniProtKB-UniRule"/>
</dbReference>
<dbReference type="InterPro" id="IPR015421">
    <property type="entry name" value="PyrdxlP-dep_Trfase_major"/>
</dbReference>
<keyword evidence="11 16" id="KW-0067">ATP-binding</keyword>
<feature type="domain" description="Aminotransferase class I/classII large" evidence="19">
    <location>
        <begin position="316"/>
        <end position="655"/>
    </location>
</feature>
<dbReference type="InterPro" id="IPR015424">
    <property type="entry name" value="PyrdxlP-dep_Trfase"/>
</dbReference>
<sequence length="663" mass="72762">MSIYSLKMRASRHENGTQEHVSGAEKILRASELTAQMDALLQRALHHAKGKADFINLKIEEIQPDDLQYIDALPVSTYEATTADEGRKAMAEGLTEVGISPEKAEKIMSMFKDTYSMRGAMLLDADILERLEPDHARGIRATYMDAEHSASRSASDCKNHFQEAIVLASKVISAPHIIAELCMSDDPDYVTGYIATRSKGYMRITKLKPMGCPDGGRIFLYRGPREEVAECIRYLQQQHVLVRNVPEKPVLSSIPSYATSHPEENIKKGTLKENSPKNPWQVYADILAEKKNRHLYRTTTEISSAQAAHVTCNSQEQLMLASNDYLGLIDHPDVIAAAQNAAAIYGTGSGGSRLTTGTLPLHNQLERDLAHFKGTEAAIIFNTGYMANVGIISAMGIKDSIIFSDEKNHASIIDGCRLSHAKTVIYAHNDMADLEAKLQEYADCQGLIVTDAVFSMDGDIANLPRIMELAKTYHVLTMVDEAHSTGVLGRTGRGITEHFGLAEMPDILMGTMSKALAAEGGYACGSQLLIDYLRNTARSYIFSTSLAPAVLAAAKQALQLLTEQPEMAQALQQNTRIFCQELQTHGIEADSETAIVPIILHDEELALKAAAALRQKNIYISAIRYPTVAKNHAMLRAALMATHTEDELRHAAKTIAATIKELK</sequence>
<evidence type="ECO:0000256" key="7">
    <source>
        <dbReference type="ARBA" id="ARBA00022598"/>
    </source>
</evidence>
<dbReference type="GeneID" id="96778434"/>
<dbReference type="Pfam" id="PF00155">
    <property type="entry name" value="Aminotran_1_2"/>
    <property type="match status" value="1"/>
</dbReference>
<dbReference type="GO" id="GO:0042410">
    <property type="term" value="F:6-carboxyhexanoate-CoA ligase activity"/>
    <property type="evidence" value="ECO:0007669"/>
    <property type="project" value="UniProtKB-UniRule"/>
</dbReference>
<dbReference type="UniPathway" id="UPA00999">
    <property type="reaction ID" value="UER00351"/>
</dbReference>
<dbReference type="EC" id="6.2.1.14" evidence="16"/>
<dbReference type="NCBIfam" id="NF002360">
    <property type="entry name" value="PRK01322.1"/>
    <property type="match status" value="1"/>
</dbReference>
<name>A0A6I2UG42_9FIRM</name>
<evidence type="ECO:0000256" key="18">
    <source>
        <dbReference type="SAM" id="MobiDB-lite"/>
    </source>
</evidence>
<dbReference type="FunFam" id="3.40.640.10:FF:000006">
    <property type="entry name" value="5-aminolevulinate synthase, mitochondrial"/>
    <property type="match status" value="1"/>
</dbReference>
<comment type="subunit">
    <text evidence="6 16">Homodimer.</text>
</comment>
<evidence type="ECO:0000256" key="10">
    <source>
        <dbReference type="ARBA" id="ARBA00022756"/>
    </source>
</evidence>
<evidence type="ECO:0000256" key="2">
    <source>
        <dbReference type="ARBA" id="ARBA00001946"/>
    </source>
</evidence>
<dbReference type="NCBIfam" id="TIGR00858">
    <property type="entry name" value="bioF"/>
    <property type="match status" value="1"/>
</dbReference>
<dbReference type="Gene3D" id="3.40.640.10">
    <property type="entry name" value="Type I PLP-dependent aspartate aminotransferase-like (Major domain)"/>
    <property type="match status" value="1"/>
</dbReference>
<evidence type="ECO:0000256" key="5">
    <source>
        <dbReference type="ARBA" id="ARBA00010008"/>
    </source>
</evidence>
<dbReference type="PANTHER" id="PTHR13693">
    <property type="entry name" value="CLASS II AMINOTRANSFERASE/8-AMINO-7-OXONONANOATE SYNTHASE"/>
    <property type="match status" value="1"/>
</dbReference>
<keyword evidence="9 16" id="KW-0547">Nucleotide-binding</keyword>
<comment type="cofactor">
    <cofactor evidence="2 16">
        <name>Mg(2+)</name>
        <dbReference type="ChEBI" id="CHEBI:18420"/>
    </cofactor>
</comment>
<feature type="region of interest" description="Disordered" evidence="18">
    <location>
        <begin position="1"/>
        <end position="21"/>
    </location>
</feature>
<evidence type="ECO:0000256" key="8">
    <source>
        <dbReference type="ARBA" id="ARBA00022679"/>
    </source>
</evidence>
<dbReference type="PROSITE" id="PS00599">
    <property type="entry name" value="AA_TRANSFER_CLASS_2"/>
    <property type="match status" value="1"/>
</dbReference>
<keyword evidence="7 16" id="KW-0436">Ligase</keyword>
<dbReference type="InterPro" id="IPR004839">
    <property type="entry name" value="Aminotransferase_I/II_large"/>
</dbReference>
<dbReference type="UniPathway" id="UPA00078"/>
<feature type="compositionally biased region" description="Basic and acidic residues" evidence="18">
    <location>
        <begin position="11"/>
        <end position="21"/>
    </location>
</feature>
<evidence type="ECO:0000256" key="12">
    <source>
        <dbReference type="ARBA" id="ARBA00022842"/>
    </source>
</evidence>